<dbReference type="KEGG" id="pchm:VFPPC_17090"/>
<dbReference type="AlphaFoldDB" id="A0A179EXP1"/>
<protein>
    <submittedName>
        <fullName evidence="2">Uncharacterized protein</fullName>
    </submittedName>
</protein>
<sequence length="166" mass="17920">MLYPALRIPTPQGFGLLPFSIFTSASYDTTGDAEEQTSWYLHAENVFTASKSGPVMVCNIIVVLTEGSSDAKVDCDERKKAMSQATIMTLSSQPVLRTIPYRQTVRDPDKAGCQRERPSGDGENSRPTVRDIAVHARGGSFDGDNDSISQCSGKKLSAAEPVFRGG</sequence>
<evidence type="ECO:0000313" key="3">
    <source>
        <dbReference type="Proteomes" id="UP000078397"/>
    </source>
</evidence>
<dbReference type="EMBL" id="LSBJ02000015">
    <property type="protein sequence ID" value="OAQ57780.1"/>
    <property type="molecule type" value="Genomic_DNA"/>
</dbReference>
<organism evidence="2 3">
    <name type="scientific">Pochonia chlamydosporia 170</name>
    <dbReference type="NCBI Taxonomy" id="1380566"/>
    <lineage>
        <taxon>Eukaryota</taxon>
        <taxon>Fungi</taxon>
        <taxon>Dikarya</taxon>
        <taxon>Ascomycota</taxon>
        <taxon>Pezizomycotina</taxon>
        <taxon>Sordariomycetes</taxon>
        <taxon>Hypocreomycetidae</taxon>
        <taxon>Hypocreales</taxon>
        <taxon>Clavicipitaceae</taxon>
        <taxon>Pochonia</taxon>
    </lineage>
</organism>
<reference evidence="2 3" key="1">
    <citation type="journal article" date="2016" name="PLoS Pathog.">
        <title>Biosynthesis of antibiotic leucinostatins in bio-control fungus Purpureocillium lilacinum and their inhibition on phytophthora revealed by genome mining.</title>
        <authorList>
            <person name="Wang G."/>
            <person name="Liu Z."/>
            <person name="Lin R."/>
            <person name="Li E."/>
            <person name="Mao Z."/>
            <person name="Ling J."/>
            <person name="Yang Y."/>
            <person name="Yin W.B."/>
            <person name="Xie B."/>
        </authorList>
    </citation>
    <scope>NUCLEOTIDE SEQUENCE [LARGE SCALE GENOMIC DNA]</scope>
    <source>
        <strain evidence="2">170</strain>
    </source>
</reference>
<dbReference type="Proteomes" id="UP000078397">
    <property type="component" value="Unassembled WGS sequence"/>
</dbReference>
<keyword evidence="3" id="KW-1185">Reference proteome</keyword>
<dbReference type="RefSeq" id="XP_018136058.1">
    <property type="nucleotide sequence ID" value="XM_018294839.1"/>
</dbReference>
<dbReference type="GeneID" id="28858833"/>
<name>A0A179EXP1_METCM</name>
<comment type="caution">
    <text evidence="2">The sequence shown here is derived from an EMBL/GenBank/DDBJ whole genome shotgun (WGS) entry which is preliminary data.</text>
</comment>
<evidence type="ECO:0000256" key="1">
    <source>
        <dbReference type="SAM" id="MobiDB-lite"/>
    </source>
</evidence>
<feature type="compositionally biased region" description="Basic and acidic residues" evidence="1">
    <location>
        <begin position="104"/>
        <end position="134"/>
    </location>
</feature>
<evidence type="ECO:0000313" key="2">
    <source>
        <dbReference type="EMBL" id="OAQ57780.1"/>
    </source>
</evidence>
<proteinExistence type="predicted"/>
<feature type="region of interest" description="Disordered" evidence="1">
    <location>
        <begin position="104"/>
        <end position="166"/>
    </location>
</feature>
<accession>A0A179EXP1</accession>
<gene>
    <name evidence="2" type="ORF">VFPPC_17090</name>
</gene>